<keyword evidence="3" id="KW-1185">Reference proteome</keyword>
<evidence type="ECO:0000313" key="3">
    <source>
        <dbReference type="Proteomes" id="UP001635817"/>
    </source>
</evidence>
<dbReference type="Proteomes" id="UP001635817">
    <property type="component" value="Unassembled WGS sequence"/>
</dbReference>
<dbReference type="EMBL" id="JBKBDE010000001">
    <property type="protein sequence ID" value="MFN6548895.1"/>
    <property type="molecule type" value="Genomic_DNA"/>
</dbReference>
<reference evidence="2 3" key="1">
    <citation type="submission" date="2024-12" db="EMBL/GenBank/DDBJ databases">
        <title>The coexistence of Mycolicibacterium septicum and Mycolicibacterium nivoides in clinical samples.</title>
        <authorList>
            <person name="Wang C."/>
            <person name="Feng Y."/>
            <person name="Zong Z."/>
        </authorList>
    </citation>
    <scope>NUCLEOTIDE SEQUENCE [LARGE SCALE GENOMIC DNA]</scope>
    <source>
        <strain evidence="2 3">120310</strain>
    </source>
</reference>
<dbReference type="SUPFAM" id="SSF47413">
    <property type="entry name" value="lambda repressor-like DNA-binding domains"/>
    <property type="match status" value="1"/>
</dbReference>
<dbReference type="InterPro" id="IPR010982">
    <property type="entry name" value="Lambda_DNA-bd_dom_sf"/>
</dbReference>
<proteinExistence type="predicted"/>
<accession>A0ABW9LMR8</accession>
<dbReference type="Gene3D" id="1.10.260.40">
    <property type="entry name" value="lambda repressor-like DNA-binding domains"/>
    <property type="match status" value="1"/>
</dbReference>
<organism evidence="2 3">
    <name type="scientific">Mycolicibacterium septicum</name>
    <dbReference type="NCBI Taxonomy" id="98668"/>
    <lineage>
        <taxon>Bacteria</taxon>
        <taxon>Bacillati</taxon>
        <taxon>Actinomycetota</taxon>
        <taxon>Actinomycetes</taxon>
        <taxon>Mycobacteriales</taxon>
        <taxon>Mycobacteriaceae</taxon>
        <taxon>Mycolicibacterium</taxon>
    </lineage>
</organism>
<dbReference type="RefSeq" id="WP_409547996.1">
    <property type="nucleotide sequence ID" value="NZ_JBKBDE010000001.1"/>
</dbReference>
<protein>
    <recommendedName>
        <fullName evidence="1">HTH cro/C1-type domain-containing protein</fullName>
    </recommendedName>
</protein>
<dbReference type="PROSITE" id="PS50943">
    <property type="entry name" value="HTH_CROC1"/>
    <property type="match status" value="1"/>
</dbReference>
<comment type="caution">
    <text evidence="2">The sequence shown here is derived from an EMBL/GenBank/DDBJ whole genome shotgun (WGS) entry which is preliminary data.</text>
</comment>
<gene>
    <name evidence="2" type="ORF">ACK4CP_00680</name>
</gene>
<feature type="domain" description="HTH cro/C1-type" evidence="1">
    <location>
        <begin position="39"/>
        <end position="74"/>
    </location>
</feature>
<evidence type="ECO:0000313" key="2">
    <source>
        <dbReference type="EMBL" id="MFN6548895.1"/>
    </source>
</evidence>
<name>A0ABW9LMR8_9MYCO</name>
<dbReference type="InterPro" id="IPR001387">
    <property type="entry name" value="Cro/C1-type_HTH"/>
</dbReference>
<evidence type="ECO:0000259" key="1">
    <source>
        <dbReference type="PROSITE" id="PS50943"/>
    </source>
</evidence>
<sequence>MAPWESDMHARIAAAIKEARGKRPAQWLADRTAELGYPITRAQIANYETGRKKTLDIAELVVIAAALGTSPVALVYPGPYNEKVEVVPGREAWGFNAVQWFSALEWLGILTLPDGRTYKRTALDAREDWRIATGAINDWRRFKELEDAQAALILRGDFERDQKQIELYDKQIGEMRRTLGIGSDA</sequence>